<evidence type="ECO:0000313" key="3">
    <source>
        <dbReference type="Proteomes" id="UP001437256"/>
    </source>
</evidence>
<evidence type="ECO:0000313" key="2">
    <source>
        <dbReference type="EMBL" id="KAL0071466.1"/>
    </source>
</evidence>
<feature type="compositionally biased region" description="Polar residues" evidence="1">
    <location>
        <begin position="1225"/>
        <end position="1235"/>
    </location>
</feature>
<feature type="compositionally biased region" description="Polar residues" evidence="1">
    <location>
        <begin position="203"/>
        <end position="222"/>
    </location>
</feature>
<feature type="region of interest" description="Disordered" evidence="1">
    <location>
        <begin position="859"/>
        <end position="935"/>
    </location>
</feature>
<feature type="region of interest" description="Disordered" evidence="1">
    <location>
        <begin position="771"/>
        <end position="790"/>
    </location>
</feature>
<feature type="compositionally biased region" description="Low complexity" evidence="1">
    <location>
        <begin position="1096"/>
        <end position="1106"/>
    </location>
</feature>
<feature type="compositionally biased region" description="Polar residues" evidence="1">
    <location>
        <begin position="161"/>
        <end position="170"/>
    </location>
</feature>
<feature type="compositionally biased region" description="Basic and acidic residues" evidence="1">
    <location>
        <begin position="1"/>
        <end position="11"/>
    </location>
</feature>
<feature type="compositionally biased region" description="Polar residues" evidence="1">
    <location>
        <begin position="659"/>
        <end position="670"/>
    </location>
</feature>
<feature type="compositionally biased region" description="Polar residues" evidence="1">
    <location>
        <begin position="269"/>
        <end position="280"/>
    </location>
</feature>
<sequence length="1321" mass="141527">MDSAHSLEPRNSRPITPSQEGSPTHSNDSQPSLSELSPHHFTFSDQAPSTADSQQSKPSVYKRASLALAQAIRELEEDAEDEVLMPRSMPVPRSTEHSKEMMRSSGQYEAGMAISSDNDAAHIEEATRASPILSRVSPGYVPGMPRPMTPHEDLEHDILRSHSTTPRATHSASPSESSNMVPSSLMSSILSQGSTSLPRHSSRPTSPLASSVFLQRKTSVQNGEKGRSNGDYSFSSDVPAYNWRRPSSPPTGSSPPSGPSSQRPSTPSNVTWTYPSNKPSVQKAVHTRSGSWFSDGGAGSVDTHEIYESSNKTTTRSLRSPALPDSPILSPGHTNMASFSSTYSGLSDNRPSSPMSKLELTAPASPVNRTFRSPTPTQAPSRSPTSPTFSGFEMTSKQGSRRSSKQNSASHFSLTAFNPVVFSPIANSSRSSLESVGSSYHSGDGDKNDRLAAFVDVDSQEPVWHDVSFPSQSHSTSSGGSPDLEGNAEDVISRAGGIDKSDILAIQEKLFGFAYAKAVAVAEPQPRERAPSLRRRRPSTSQSNYSFNGRIASPPPPTQSPPPNATEQLSSKASALLKSVVDSIQDQPNLSLNSSVVIQPESPNQVSDDGDLSPTTRRNRDLAQVLFGDNGDFQESSLLSSTSPGEENYLGFSEHEKTSTVASSSGQDTVSSIASSSSRNADNDAELAREVQRKAEAAMVALKKPYNTASKEGFSSTTSLPRKRITPHQISTPTLVSASTSVDTIPLRPPPISVQQSSKLGSRFKKLRGTLRKNNNNTTPTGAEVTPYPIDIQVSPPGQTIQYDPRKLHPIGGVANSATELGGFNVPSTPIAPVPSPPASAGPGLKGFMARFRGKQRPMDAVAEYDRHETPLRTVPMRSEKPPVGSPTGPSAPASANEANASTYSLPKPVHAPTSEPPPPPPPTSPPPPADTSVEESAALRQLFDAASNLGLDQRKLNDLLLVRNGSVSSKSTDWTMLTRNNSTANARGSSDQSRAEKVVSPARTDTPETPVSRRPSTRLSSDAPRKLRERTVDPTSVVLRRTILFASDGKGGLTPNLNVTTSKSSSRRRRASAASISSRSIHERVPTPPPPPPRTSTSRRMSTDSAPPVPPISPLVASRPDVFLSVPGTANGHENRSAHDSFYEMYADDNRGVSSDGNKRNTTMPDAGQGIEILELANGETIWQIVNGLRDDDAESIYTGRTSFASEYDNDDSVQLYFKEHQRTGSQGSTNSFFSRRKSVKGKGGGQARPETKVFFSSSAQIGRLIDNLSQGMDAGSFNVIPGQTNTGYSATSSLSDADVQYTMEERLERMLGRLERGET</sequence>
<feature type="compositionally biased region" description="Basic and acidic residues" evidence="1">
    <location>
        <begin position="1024"/>
        <end position="1033"/>
    </location>
</feature>
<feature type="region of interest" description="Disordered" evidence="1">
    <location>
        <begin position="1049"/>
        <end position="1117"/>
    </location>
</feature>
<feature type="region of interest" description="Disordered" evidence="1">
    <location>
        <begin position="523"/>
        <end position="572"/>
    </location>
</feature>
<feature type="compositionally biased region" description="Polar residues" evidence="1">
    <location>
        <begin position="332"/>
        <end position="355"/>
    </location>
</feature>
<keyword evidence="3" id="KW-1185">Reference proteome</keyword>
<feature type="region of interest" description="Disordered" evidence="1">
    <location>
        <begin position="76"/>
        <end position="408"/>
    </location>
</feature>
<feature type="region of interest" description="Disordered" evidence="1">
    <location>
        <begin position="1"/>
        <end position="61"/>
    </location>
</feature>
<evidence type="ECO:0000256" key="1">
    <source>
        <dbReference type="SAM" id="MobiDB-lite"/>
    </source>
</evidence>
<name>A0ABR3ABX7_9AGAR</name>
<feature type="region of interest" description="Disordered" evidence="1">
    <location>
        <begin position="633"/>
        <end position="684"/>
    </location>
</feature>
<feature type="compositionally biased region" description="Polar residues" evidence="1">
    <location>
        <begin position="596"/>
        <end position="607"/>
    </location>
</feature>
<feature type="compositionally biased region" description="Polar residues" evidence="1">
    <location>
        <begin position="308"/>
        <end position="318"/>
    </location>
</feature>
<feature type="region of interest" description="Disordered" evidence="1">
    <location>
        <begin position="432"/>
        <end position="490"/>
    </location>
</feature>
<feature type="region of interest" description="Disordered" evidence="1">
    <location>
        <begin position="596"/>
        <end position="616"/>
    </location>
</feature>
<feature type="compositionally biased region" description="Pro residues" evidence="1">
    <location>
        <begin position="247"/>
        <end position="258"/>
    </location>
</feature>
<feature type="compositionally biased region" description="Basic and acidic residues" evidence="1">
    <location>
        <begin position="149"/>
        <end position="160"/>
    </location>
</feature>
<proteinExistence type="predicted"/>
<feature type="compositionally biased region" description="Polar residues" evidence="1">
    <location>
        <begin position="367"/>
        <end position="398"/>
    </location>
</feature>
<organism evidence="2 3">
    <name type="scientific">Marasmius tenuissimus</name>
    <dbReference type="NCBI Taxonomy" id="585030"/>
    <lineage>
        <taxon>Eukaryota</taxon>
        <taxon>Fungi</taxon>
        <taxon>Dikarya</taxon>
        <taxon>Basidiomycota</taxon>
        <taxon>Agaricomycotina</taxon>
        <taxon>Agaricomycetes</taxon>
        <taxon>Agaricomycetidae</taxon>
        <taxon>Agaricales</taxon>
        <taxon>Marasmiineae</taxon>
        <taxon>Marasmiaceae</taxon>
        <taxon>Marasmius</taxon>
    </lineage>
</organism>
<feature type="region of interest" description="Disordered" evidence="1">
    <location>
        <begin position="1223"/>
        <end position="1251"/>
    </location>
</feature>
<dbReference type="Proteomes" id="UP001437256">
    <property type="component" value="Unassembled WGS sequence"/>
</dbReference>
<protein>
    <submittedName>
        <fullName evidence="2">Uncharacterized protein</fullName>
    </submittedName>
</protein>
<dbReference type="EMBL" id="JBBXMP010000003">
    <property type="protein sequence ID" value="KAL0071466.1"/>
    <property type="molecule type" value="Genomic_DNA"/>
</dbReference>
<feature type="compositionally biased region" description="Low complexity" evidence="1">
    <location>
        <begin position="259"/>
        <end position="268"/>
    </location>
</feature>
<feature type="compositionally biased region" description="Polar residues" evidence="1">
    <location>
        <begin position="969"/>
        <end position="993"/>
    </location>
</feature>
<feature type="compositionally biased region" description="Pro residues" evidence="1">
    <location>
        <begin position="915"/>
        <end position="930"/>
    </location>
</feature>
<feature type="compositionally biased region" description="Low complexity" evidence="1">
    <location>
        <begin position="891"/>
        <end position="902"/>
    </location>
</feature>
<comment type="caution">
    <text evidence="2">The sequence shown here is derived from an EMBL/GenBank/DDBJ whole genome shotgun (WGS) entry which is preliminary data.</text>
</comment>
<feature type="compositionally biased region" description="Low complexity" evidence="1">
    <location>
        <begin position="468"/>
        <end position="482"/>
    </location>
</feature>
<feature type="compositionally biased region" description="Polar residues" evidence="1">
    <location>
        <begin position="13"/>
        <end position="35"/>
    </location>
</feature>
<accession>A0ABR3ABX7</accession>
<feature type="compositionally biased region" description="Pro residues" evidence="1">
    <location>
        <begin position="553"/>
        <end position="564"/>
    </location>
</feature>
<reference evidence="2 3" key="1">
    <citation type="submission" date="2024-05" db="EMBL/GenBank/DDBJ databases">
        <title>A draft genome resource for the thread blight pathogen Marasmius tenuissimus strain MS-2.</title>
        <authorList>
            <person name="Yulfo-Soto G.E."/>
            <person name="Baruah I.K."/>
            <person name="Amoako-Attah I."/>
            <person name="Bukari Y."/>
            <person name="Meinhardt L.W."/>
            <person name="Bailey B.A."/>
            <person name="Cohen S.P."/>
        </authorList>
    </citation>
    <scope>NUCLEOTIDE SEQUENCE [LARGE SCALE GENOMIC DNA]</scope>
    <source>
        <strain evidence="2 3">MS-2</strain>
    </source>
</reference>
<gene>
    <name evidence="2" type="ORF">AAF712_001323</name>
</gene>
<feature type="compositionally biased region" description="Polar residues" evidence="1">
    <location>
        <begin position="43"/>
        <end position="58"/>
    </location>
</feature>
<feature type="compositionally biased region" description="Polar residues" evidence="1">
    <location>
        <begin position="772"/>
        <end position="781"/>
    </location>
</feature>
<feature type="region of interest" description="Disordered" evidence="1">
    <location>
        <begin position="969"/>
        <end position="1034"/>
    </location>
</feature>
<feature type="compositionally biased region" description="Low complexity" evidence="1">
    <location>
        <begin position="171"/>
        <end position="197"/>
    </location>
</feature>
<feature type="compositionally biased region" description="Polar residues" evidence="1">
    <location>
        <begin position="633"/>
        <end position="645"/>
    </location>
</feature>